<organism evidence="1 2">
    <name type="scientific">candidate division TA06 bacterium</name>
    <dbReference type="NCBI Taxonomy" id="2250710"/>
    <lineage>
        <taxon>Bacteria</taxon>
        <taxon>Bacteria division TA06</taxon>
    </lineage>
</organism>
<dbReference type="Proteomes" id="UP000736328">
    <property type="component" value="Unassembled WGS sequence"/>
</dbReference>
<dbReference type="SUPFAM" id="SSF46689">
    <property type="entry name" value="Homeodomain-like"/>
    <property type="match status" value="1"/>
</dbReference>
<dbReference type="EMBL" id="JACQXR010000131">
    <property type="protein sequence ID" value="MBI4727474.1"/>
    <property type="molecule type" value="Genomic_DNA"/>
</dbReference>
<gene>
    <name evidence="1" type="ORF">HY768_09720</name>
</gene>
<evidence type="ECO:0000313" key="1">
    <source>
        <dbReference type="EMBL" id="MBI4727474.1"/>
    </source>
</evidence>
<feature type="non-terminal residue" evidence="1">
    <location>
        <position position="32"/>
    </location>
</feature>
<reference evidence="1" key="1">
    <citation type="submission" date="2020-07" db="EMBL/GenBank/DDBJ databases">
        <title>Huge and variable diversity of episymbiotic CPR bacteria and DPANN archaea in groundwater ecosystems.</title>
        <authorList>
            <person name="He C.Y."/>
            <person name="Keren R."/>
            <person name="Whittaker M."/>
            <person name="Farag I.F."/>
            <person name="Doudna J."/>
            <person name="Cate J.H.D."/>
            <person name="Banfield J.F."/>
        </authorList>
    </citation>
    <scope>NUCLEOTIDE SEQUENCE</scope>
    <source>
        <strain evidence="1">NC_groundwater_1520_Pr4_B-0.1um_53_5</strain>
    </source>
</reference>
<evidence type="ECO:0000313" key="2">
    <source>
        <dbReference type="Proteomes" id="UP000736328"/>
    </source>
</evidence>
<dbReference type="InterPro" id="IPR009057">
    <property type="entry name" value="Homeodomain-like_sf"/>
</dbReference>
<dbReference type="Pfam" id="PF13384">
    <property type="entry name" value="HTH_23"/>
    <property type="match status" value="1"/>
</dbReference>
<name>A0A933MK95_UNCT6</name>
<sequence length="32" mass="3979">MIEQGVKVTEIARELNRSREWVYKWEARWRTG</sequence>
<protein>
    <submittedName>
        <fullName evidence="1">Helix-turn-helix domain-containing protein</fullName>
    </submittedName>
</protein>
<accession>A0A933MK95</accession>
<comment type="caution">
    <text evidence="1">The sequence shown here is derived from an EMBL/GenBank/DDBJ whole genome shotgun (WGS) entry which is preliminary data.</text>
</comment>
<dbReference type="AlphaFoldDB" id="A0A933MK95"/>
<proteinExistence type="predicted"/>